<evidence type="ECO:0000313" key="2">
    <source>
        <dbReference type="EMBL" id="CAA9540649.1"/>
    </source>
</evidence>
<dbReference type="EMBL" id="CADCWE010000117">
    <property type="protein sequence ID" value="CAA9540649.1"/>
    <property type="molecule type" value="Genomic_DNA"/>
</dbReference>
<feature type="domain" description="Luciferase" evidence="1">
    <location>
        <begin position="33"/>
        <end position="95"/>
    </location>
</feature>
<evidence type="ECO:0000259" key="1">
    <source>
        <dbReference type="Pfam" id="PF17648"/>
    </source>
</evidence>
<dbReference type="Pfam" id="PF17648">
    <property type="entry name" value="Luciferase"/>
    <property type="match status" value="1"/>
</dbReference>
<proteinExistence type="predicted"/>
<dbReference type="InterPro" id="IPR040841">
    <property type="entry name" value="Luciferase_dom"/>
</dbReference>
<reference evidence="2" key="1">
    <citation type="submission" date="2020-02" db="EMBL/GenBank/DDBJ databases">
        <authorList>
            <person name="Meier V. D."/>
        </authorList>
    </citation>
    <scope>NUCLEOTIDE SEQUENCE</scope>
    <source>
        <strain evidence="2">AVDCRST_MAG73</strain>
    </source>
</reference>
<name>A0A6J4U6W6_9BACT</name>
<accession>A0A6J4U6W6</accession>
<dbReference type="AlphaFoldDB" id="A0A6J4U6W6"/>
<protein>
    <recommendedName>
        <fullName evidence="1">Luciferase domain-containing protein</fullName>
    </recommendedName>
</protein>
<organism evidence="2">
    <name type="scientific">uncultured Thermomicrobiales bacterium</name>
    <dbReference type="NCBI Taxonomy" id="1645740"/>
    <lineage>
        <taxon>Bacteria</taxon>
        <taxon>Pseudomonadati</taxon>
        <taxon>Thermomicrobiota</taxon>
        <taxon>Thermomicrobia</taxon>
        <taxon>Thermomicrobiales</taxon>
        <taxon>environmental samples</taxon>
    </lineage>
</organism>
<gene>
    <name evidence="2" type="ORF">AVDCRST_MAG73-1898</name>
</gene>
<sequence>MDAHKRIRDEVRGWPQVEEAPHRFGGIEFRLGRRELGHLHGDRLADLPFPVRIRKELVRDGRAHPHHLLPDSGWVSYWIRSEDDIPGAISLFRLSYDRAVAVAEERRRRAGGAAVSAATLDQIDGLDATFRP</sequence>